<dbReference type="RefSeq" id="WP_202989078.1">
    <property type="nucleotide sequence ID" value="NZ_JAENHO010000001.1"/>
</dbReference>
<keyword evidence="4" id="KW-1185">Reference proteome</keyword>
<feature type="coiled-coil region" evidence="1">
    <location>
        <begin position="11"/>
        <end position="38"/>
    </location>
</feature>
<dbReference type="EMBL" id="JAENHO010000001">
    <property type="protein sequence ID" value="MBL7252717.1"/>
    <property type="molecule type" value="Genomic_DNA"/>
</dbReference>
<protein>
    <recommendedName>
        <fullName evidence="5">Nucleotide exchange factor GrpE</fullName>
    </recommendedName>
</protein>
<evidence type="ECO:0008006" key="5">
    <source>
        <dbReference type="Google" id="ProtNLM"/>
    </source>
</evidence>
<accession>A0ABS1VG30</accession>
<evidence type="ECO:0000313" key="3">
    <source>
        <dbReference type="EMBL" id="MBL7252717.1"/>
    </source>
</evidence>
<reference evidence="3 4" key="1">
    <citation type="submission" date="2021-01" db="EMBL/GenBank/DDBJ databases">
        <title>Actinoplanes sp. nov. LDG1-01 isolated from lichen.</title>
        <authorList>
            <person name="Saeng-In P."/>
            <person name="Phongsopitanun W."/>
            <person name="Kanchanasin P."/>
            <person name="Yuki M."/>
            <person name="Kudo T."/>
            <person name="Ohkuma M."/>
            <person name="Tanasupawat S."/>
        </authorList>
    </citation>
    <scope>NUCLEOTIDE SEQUENCE [LARGE SCALE GENOMIC DNA]</scope>
    <source>
        <strain evidence="3 4">LDG1-01</strain>
    </source>
</reference>
<feature type="compositionally biased region" description="Basic and acidic residues" evidence="2">
    <location>
        <begin position="267"/>
        <end position="280"/>
    </location>
</feature>
<name>A0ABS1VG30_9ACTN</name>
<gene>
    <name evidence="3" type="ORF">JKJ07_00160</name>
</gene>
<keyword evidence="1" id="KW-0175">Coiled coil</keyword>
<feature type="region of interest" description="Disordered" evidence="2">
    <location>
        <begin position="242"/>
        <end position="280"/>
    </location>
</feature>
<evidence type="ECO:0000256" key="2">
    <source>
        <dbReference type="SAM" id="MobiDB-lite"/>
    </source>
</evidence>
<comment type="caution">
    <text evidence="3">The sequence shown here is derived from an EMBL/GenBank/DDBJ whole genome shotgun (WGS) entry which is preliminary data.</text>
</comment>
<sequence>MGILEYLGLAGKAAEKEIKELRDEVKRLRTDLDHAAKDYYGFRQVVSDVLTNPAAPDAVRQQTALEQMLVRHDLRISKLSQEMTRQRNDLVSADHLQHQEILPRLKQFIQQDLVFAVSGLAKTEHHRALIMQNLSRLLFDRAYDLQPSEELLADLQQHHITIAPAEFSRLRDAATDLKDRANATGHGHAWTLDCVEGAAIDDSSQQLWDGADRDQAVSVVVAPGYRVGDKIYAKQWVFTQPLPEKTPGRHSDGPVAPARAGKTPSPRARDEETAGHQAPE</sequence>
<proteinExistence type="predicted"/>
<organism evidence="3 4">
    <name type="scientific">Paractinoplanes lichenicola</name>
    <dbReference type="NCBI Taxonomy" id="2802976"/>
    <lineage>
        <taxon>Bacteria</taxon>
        <taxon>Bacillati</taxon>
        <taxon>Actinomycetota</taxon>
        <taxon>Actinomycetes</taxon>
        <taxon>Micromonosporales</taxon>
        <taxon>Micromonosporaceae</taxon>
        <taxon>Paractinoplanes</taxon>
    </lineage>
</organism>
<evidence type="ECO:0000313" key="4">
    <source>
        <dbReference type="Proteomes" id="UP000598996"/>
    </source>
</evidence>
<evidence type="ECO:0000256" key="1">
    <source>
        <dbReference type="SAM" id="Coils"/>
    </source>
</evidence>
<dbReference type="Proteomes" id="UP000598996">
    <property type="component" value="Unassembled WGS sequence"/>
</dbReference>